<dbReference type="Gene3D" id="3.30.360.10">
    <property type="entry name" value="Dihydrodipicolinate Reductase, domain 2"/>
    <property type="match status" value="1"/>
</dbReference>
<dbReference type="STRING" id="327939.BIW53_14440"/>
<dbReference type="PROSITE" id="PS01103">
    <property type="entry name" value="ASD"/>
    <property type="match status" value="1"/>
</dbReference>
<feature type="binding site" evidence="16">
    <location>
        <position position="73"/>
    </location>
    <ligand>
        <name>NADP(+)</name>
        <dbReference type="ChEBI" id="CHEBI:58349"/>
    </ligand>
</feature>
<evidence type="ECO:0000256" key="16">
    <source>
        <dbReference type="HAMAP-Rule" id="MF_02121"/>
    </source>
</evidence>
<keyword evidence="11 16" id="KW-0220">Diaminopimelate biosynthesis</keyword>
<evidence type="ECO:0000256" key="11">
    <source>
        <dbReference type="ARBA" id="ARBA00022915"/>
    </source>
</evidence>
<evidence type="ECO:0000256" key="4">
    <source>
        <dbReference type="ARBA" id="ARBA00005097"/>
    </source>
</evidence>
<dbReference type="SUPFAM" id="SSF51735">
    <property type="entry name" value="NAD(P)-binding Rossmann-fold domains"/>
    <property type="match status" value="1"/>
</dbReference>
<dbReference type="SMART" id="SM00859">
    <property type="entry name" value="Semialdhyde_dh"/>
    <property type="match status" value="1"/>
</dbReference>
<feature type="binding site" evidence="16">
    <location>
        <position position="351"/>
    </location>
    <ligand>
        <name>NADP(+)</name>
        <dbReference type="ChEBI" id="CHEBI:58349"/>
    </ligand>
</feature>
<dbReference type="CDD" id="cd02314">
    <property type="entry name" value="VcASADH1_like_N"/>
    <property type="match status" value="1"/>
</dbReference>
<evidence type="ECO:0000256" key="15">
    <source>
        <dbReference type="ARBA" id="ARBA00047891"/>
    </source>
</evidence>
<feature type="binding site" evidence="16">
    <location>
        <position position="244"/>
    </location>
    <ligand>
        <name>phosphate</name>
        <dbReference type="ChEBI" id="CHEBI:43474"/>
    </ligand>
</feature>
<dbReference type="EMBL" id="MNAN01000034">
    <property type="protein sequence ID" value="OHU94278.1"/>
    <property type="molecule type" value="Genomic_DNA"/>
</dbReference>
<dbReference type="InterPro" id="IPR000319">
    <property type="entry name" value="Asp-semialdehyde_DH_CS"/>
</dbReference>
<comment type="pathway">
    <text evidence="3 16">Amino-acid biosynthesis; L-lysine biosynthesis via DAP pathway; (S)-tetrahydrodipicolinate from L-aspartate: step 2/4.</text>
</comment>
<dbReference type="GO" id="GO:0051287">
    <property type="term" value="F:NAD binding"/>
    <property type="evidence" value="ECO:0007669"/>
    <property type="project" value="InterPro"/>
</dbReference>
<feature type="binding site" evidence="16">
    <location>
        <begin position="165"/>
        <end position="166"/>
    </location>
    <ligand>
        <name>NADP(+)</name>
        <dbReference type="ChEBI" id="CHEBI:58349"/>
    </ligand>
</feature>
<evidence type="ECO:0000256" key="5">
    <source>
        <dbReference type="ARBA" id="ARBA00010584"/>
    </source>
</evidence>
<dbReference type="GO" id="GO:0050661">
    <property type="term" value="F:NADP binding"/>
    <property type="evidence" value="ECO:0007669"/>
    <property type="project" value="UniProtKB-UniRule"/>
</dbReference>
<evidence type="ECO:0000256" key="17">
    <source>
        <dbReference type="PIRSR" id="PIRSR000148-1"/>
    </source>
</evidence>
<evidence type="ECO:0000256" key="8">
    <source>
        <dbReference type="ARBA" id="ARBA00022605"/>
    </source>
</evidence>
<dbReference type="CDD" id="cd23938">
    <property type="entry name" value="ASADH_C_bac_like"/>
    <property type="match status" value="1"/>
</dbReference>
<dbReference type="Pfam" id="PF02774">
    <property type="entry name" value="Semialdhyde_dhC"/>
    <property type="match status" value="1"/>
</dbReference>
<evidence type="ECO:0000256" key="14">
    <source>
        <dbReference type="ARBA" id="ARBA00023167"/>
    </source>
</evidence>
<dbReference type="SUPFAM" id="SSF55347">
    <property type="entry name" value="Glyceraldehyde-3-phosphate dehydrogenase-like, C-terminal domain"/>
    <property type="match status" value="1"/>
</dbReference>
<feature type="binding site" evidence="16">
    <location>
        <position position="102"/>
    </location>
    <ligand>
        <name>phosphate</name>
        <dbReference type="ChEBI" id="CHEBI:43474"/>
    </ligand>
</feature>
<keyword evidence="10 16" id="KW-0521">NADP</keyword>
<accession>A0A1S1MZR4</accession>
<feature type="active site" description="Proton acceptor" evidence="16 17">
    <location>
        <position position="275"/>
    </location>
</feature>
<proteinExistence type="inferred from homology"/>
<dbReference type="NCBIfam" id="TIGR01745">
    <property type="entry name" value="asd_gamma"/>
    <property type="match status" value="1"/>
</dbReference>
<sequence length="370" mass="40523">MKKVGLVGWRGMVGSVLMHRMLEENDFANIDAYFFTTSQTGQLGPDFAGDAKPLLDANDVNALSEMEIIISCQGGDYTKSVYPALRESGWDGYWIDAASALRMEQDSIIILDPVNNDVITQGLEQGVKTFVGGNCTVSLMLLALGGLFEKDLVEWVSPMTYQAASGAGARNMRELITQMGEIHSSVAEHLADPGSAILEIDRIVADKIKSEDLPKDQFGVPLAGSLIPWIDVPMESGQSKEEWKAQVEANKILGSSKSPIPIDGLCVRIGAMRCHSQAMTIKLKADLPVDEIERILESHNEWVKVIPNDREQTAQELTPVNVTGTLSIPVGRIRKLTMGPEYISAFTVGDQLLWGAAEPLRRMLRIILND</sequence>
<feature type="binding site" evidence="16">
    <location>
        <position position="241"/>
    </location>
    <ligand>
        <name>substrate</name>
    </ligand>
</feature>
<dbReference type="GO" id="GO:0009089">
    <property type="term" value="P:lysine biosynthetic process via diaminopimelate"/>
    <property type="evidence" value="ECO:0007669"/>
    <property type="project" value="UniProtKB-UniRule"/>
</dbReference>
<keyword evidence="8 16" id="KW-0028">Amino-acid biosynthesis</keyword>
<dbReference type="InterPro" id="IPR012280">
    <property type="entry name" value="Semialdhyde_DH_dimer_dom"/>
</dbReference>
<evidence type="ECO:0000256" key="6">
    <source>
        <dbReference type="ARBA" id="ARBA00011738"/>
    </source>
</evidence>
<reference evidence="19 20" key="1">
    <citation type="submission" date="2016-10" db="EMBL/GenBank/DDBJ databases">
        <title>Pseudoalteromonas amylolytica sp. nov., isolated from the surface seawater.</title>
        <authorList>
            <person name="Wu Y.-H."/>
            <person name="Cheng H."/>
            <person name="Jin X.-B."/>
            <person name="Wang C.-S."/>
            <person name="Xu X.-W."/>
        </authorList>
    </citation>
    <scope>NUCLEOTIDE SEQUENCE [LARGE SCALE GENOMIC DNA]</scope>
    <source>
        <strain evidence="19 20">JCM 12483</strain>
    </source>
</reference>
<keyword evidence="9 16" id="KW-0791">Threonine biosynthesis</keyword>
<evidence type="ECO:0000256" key="10">
    <source>
        <dbReference type="ARBA" id="ARBA00022857"/>
    </source>
</evidence>
<dbReference type="Proteomes" id="UP000180253">
    <property type="component" value="Unassembled WGS sequence"/>
</dbReference>
<evidence type="ECO:0000259" key="18">
    <source>
        <dbReference type="SMART" id="SM00859"/>
    </source>
</evidence>
<comment type="subunit">
    <text evidence="6 16">Homodimer.</text>
</comment>
<dbReference type="NCBIfam" id="NF005144">
    <property type="entry name" value="PRK06598.1"/>
    <property type="match status" value="1"/>
</dbReference>
<dbReference type="PIRSF" id="PIRSF000148">
    <property type="entry name" value="ASA_dh"/>
    <property type="match status" value="1"/>
</dbReference>
<dbReference type="PANTHER" id="PTHR46278:SF4">
    <property type="entry name" value="ASPARTATE-SEMIALDEHYDE DEHYDROGENASE"/>
    <property type="match status" value="1"/>
</dbReference>
<dbReference type="UniPathway" id="UPA00034">
    <property type="reaction ID" value="UER00016"/>
</dbReference>
<evidence type="ECO:0000256" key="2">
    <source>
        <dbReference type="ARBA" id="ARBA00005021"/>
    </source>
</evidence>
<evidence type="ECO:0000256" key="13">
    <source>
        <dbReference type="ARBA" id="ARBA00023154"/>
    </source>
</evidence>
<dbReference type="Pfam" id="PF01118">
    <property type="entry name" value="Semialdhyde_dh"/>
    <property type="match status" value="1"/>
</dbReference>
<gene>
    <name evidence="16" type="primary">asd</name>
    <name evidence="19" type="ORF">BIW53_14440</name>
</gene>
<evidence type="ECO:0000256" key="1">
    <source>
        <dbReference type="ARBA" id="ARBA00002492"/>
    </source>
</evidence>
<feature type="binding site" evidence="16">
    <location>
        <position position="268"/>
    </location>
    <ligand>
        <name>substrate</name>
    </ligand>
</feature>
<dbReference type="InterPro" id="IPR012080">
    <property type="entry name" value="Asp_semialdehyde_DH"/>
</dbReference>
<feature type="binding site" evidence="16">
    <location>
        <position position="162"/>
    </location>
    <ligand>
        <name>substrate</name>
    </ligand>
</feature>
<keyword evidence="20" id="KW-1185">Reference proteome</keyword>
<comment type="pathway">
    <text evidence="2 16">Amino-acid biosynthesis; L-methionine biosynthesis via de novo pathway; L-homoserine from L-aspartate: step 2/3.</text>
</comment>
<comment type="caution">
    <text evidence="19">The sequence shown here is derived from an EMBL/GenBank/DDBJ whole genome shotgun (WGS) entry which is preliminary data.</text>
</comment>
<comment type="catalytic activity">
    <reaction evidence="15 16">
        <text>L-aspartate 4-semialdehyde + phosphate + NADP(+) = 4-phospho-L-aspartate + NADPH + H(+)</text>
        <dbReference type="Rhea" id="RHEA:24284"/>
        <dbReference type="ChEBI" id="CHEBI:15378"/>
        <dbReference type="ChEBI" id="CHEBI:43474"/>
        <dbReference type="ChEBI" id="CHEBI:57535"/>
        <dbReference type="ChEBI" id="CHEBI:57783"/>
        <dbReference type="ChEBI" id="CHEBI:58349"/>
        <dbReference type="ChEBI" id="CHEBI:537519"/>
        <dbReference type="EC" id="1.2.1.11"/>
    </reaction>
</comment>
<protein>
    <recommendedName>
        <fullName evidence="7 16">Aspartate-semialdehyde dehydrogenase</fullName>
        <shortName evidence="16">ASA dehydrogenase</shortName>
        <shortName evidence="16">ASADH</shortName>
        <ecNumber evidence="7 16">1.2.1.11</ecNumber>
    </recommendedName>
    <alternativeName>
        <fullName evidence="16">Aspartate-beta-semialdehyde dehydrogenase</fullName>
    </alternativeName>
</protein>
<dbReference type="GO" id="GO:0046983">
    <property type="term" value="F:protein dimerization activity"/>
    <property type="evidence" value="ECO:0007669"/>
    <property type="project" value="InterPro"/>
</dbReference>
<dbReference type="GO" id="GO:0071266">
    <property type="term" value="P:'de novo' L-methionine biosynthetic process"/>
    <property type="evidence" value="ECO:0007669"/>
    <property type="project" value="UniProtKB-UniRule"/>
</dbReference>
<keyword evidence="14 16" id="KW-0486">Methionine biosynthesis</keyword>
<dbReference type="HAMAP" id="MF_02121">
    <property type="entry name" value="ASADH"/>
    <property type="match status" value="1"/>
</dbReference>
<dbReference type="EC" id="1.2.1.11" evidence="7 16"/>
<keyword evidence="12 16" id="KW-0560">Oxidoreductase</keyword>
<dbReference type="OrthoDB" id="9022717at2"/>
<dbReference type="Gene3D" id="3.40.50.720">
    <property type="entry name" value="NAD(P)-binding Rossmann-like Domain"/>
    <property type="match status" value="1"/>
</dbReference>
<dbReference type="GO" id="GO:0009088">
    <property type="term" value="P:threonine biosynthetic process"/>
    <property type="evidence" value="ECO:0007669"/>
    <property type="project" value="UniProtKB-UniRule"/>
</dbReference>
<dbReference type="UniPathway" id="UPA00050">
    <property type="reaction ID" value="UER00463"/>
</dbReference>
<evidence type="ECO:0000256" key="7">
    <source>
        <dbReference type="ARBA" id="ARBA00013120"/>
    </source>
</evidence>
<dbReference type="RefSeq" id="WP_070992718.1">
    <property type="nucleotide sequence ID" value="NZ_CBCSHD010000009.1"/>
</dbReference>
<comment type="function">
    <text evidence="1 16">Catalyzes the NADPH-dependent formation of L-aspartate-semialdehyde (L-ASA) by the reductive dephosphorylation of L-aspartyl-4-phosphate.</text>
</comment>
<evidence type="ECO:0000256" key="3">
    <source>
        <dbReference type="ARBA" id="ARBA00005076"/>
    </source>
</evidence>
<evidence type="ECO:0000256" key="9">
    <source>
        <dbReference type="ARBA" id="ARBA00022697"/>
    </source>
</evidence>
<feature type="domain" description="Semialdehyde dehydrogenase NAD-binding" evidence="18">
    <location>
        <begin position="3"/>
        <end position="122"/>
    </location>
</feature>
<comment type="caution">
    <text evidence="16">Lacks conserved residue(s) required for the propagation of feature annotation.</text>
</comment>
<organism evidence="19 20">
    <name type="scientific">Pseudoalteromonas byunsanensis</name>
    <dbReference type="NCBI Taxonomy" id="327939"/>
    <lineage>
        <taxon>Bacteria</taxon>
        <taxon>Pseudomonadati</taxon>
        <taxon>Pseudomonadota</taxon>
        <taxon>Gammaproteobacteria</taxon>
        <taxon>Alteromonadales</taxon>
        <taxon>Pseudoalteromonadaceae</taxon>
        <taxon>Pseudoalteromonas</taxon>
    </lineage>
</organism>
<dbReference type="AlphaFoldDB" id="A0A1S1MZR4"/>
<evidence type="ECO:0000313" key="19">
    <source>
        <dbReference type="EMBL" id="OHU94278.1"/>
    </source>
</evidence>
<dbReference type="UniPathway" id="UPA00051">
    <property type="reaction ID" value="UER00464"/>
</dbReference>
<dbReference type="InterPro" id="IPR000534">
    <property type="entry name" value="Semialdehyde_DH_NAD-bd"/>
</dbReference>
<dbReference type="InterPro" id="IPR011534">
    <property type="entry name" value="Asp_ADH_gamma-type"/>
</dbReference>
<dbReference type="GO" id="GO:0019877">
    <property type="term" value="P:diaminopimelate biosynthetic process"/>
    <property type="evidence" value="ECO:0007669"/>
    <property type="project" value="UniProtKB-UniRule"/>
</dbReference>
<dbReference type="InterPro" id="IPR036291">
    <property type="entry name" value="NAD(P)-bd_dom_sf"/>
</dbReference>
<dbReference type="GO" id="GO:0004073">
    <property type="term" value="F:aspartate-semialdehyde dehydrogenase activity"/>
    <property type="evidence" value="ECO:0007669"/>
    <property type="project" value="UniProtKB-UniRule"/>
</dbReference>
<evidence type="ECO:0000313" key="20">
    <source>
        <dbReference type="Proteomes" id="UP000180253"/>
    </source>
</evidence>
<keyword evidence="13 16" id="KW-0457">Lysine biosynthesis</keyword>
<dbReference type="PANTHER" id="PTHR46278">
    <property type="entry name" value="DEHYDROGENASE, PUTATIVE-RELATED"/>
    <property type="match status" value="1"/>
</dbReference>
<comment type="similarity">
    <text evidence="5 16">Belongs to the aspartate-semialdehyde dehydrogenase family.</text>
</comment>
<dbReference type="GO" id="GO:0009097">
    <property type="term" value="P:isoleucine biosynthetic process"/>
    <property type="evidence" value="ECO:0007669"/>
    <property type="project" value="InterPro"/>
</dbReference>
<name>A0A1S1MZR4_9GAMM</name>
<feature type="binding site" evidence="16">
    <location>
        <begin position="10"/>
        <end position="13"/>
    </location>
    <ligand>
        <name>NADP(+)</name>
        <dbReference type="ChEBI" id="CHEBI:58349"/>
    </ligand>
</feature>
<feature type="active site" description="Acyl-thioester intermediate" evidence="16 17">
    <location>
        <position position="135"/>
    </location>
</feature>
<evidence type="ECO:0000256" key="12">
    <source>
        <dbReference type="ARBA" id="ARBA00023002"/>
    </source>
</evidence>
<comment type="pathway">
    <text evidence="4 16">Amino-acid biosynthesis; L-threonine biosynthesis; L-threonine from L-aspartate: step 2/5.</text>
</comment>